<keyword evidence="1" id="KW-0963">Cytoplasm</keyword>
<dbReference type="InterPro" id="IPR046841">
    <property type="entry name" value="SpoIVA_middle"/>
</dbReference>
<protein>
    <recommendedName>
        <fullName evidence="1">Stage IV sporulation protein A</fullName>
        <ecNumber evidence="1">3.6.1.-</ecNumber>
    </recommendedName>
    <alternativeName>
        <fullName evidence="1">Coat morphogenetic protein SpoIVA</fullName>
    </alternativeName>
</protein>
<keyword evidence="6" id="KW-1185">Reference proteome</keyword>
<dbReference type="InterPro" id="IPR014201">
    <property type="entry name" value="Spore_IV_A"/>
</dbReference>
<proteinExistence type="predicted"/>
<evidence type="ECO:0000256" key="1">
    <source>
        <dbReference type="PIRNR" id="PIRNR007466"/>
    </source>
</evidence>
<comment type="catalytic activity">
    <reaction evidence="1">
        <text>ATP + H2O = ADP + phosphate + H(+)</text>
        <dbReference type="Rhea" id="RHEA:13065"/>
        <dbReference type="ChEBI" id="CHEBI:15377"/>
        <dbReference type="ChEBI" id="CHEBI:15378"/>
        <dbReference type="ChEBI" id="CHEBI:30616"/>
        <dbReference type="ChEBI" id="CHEBI:43474"/>
        <dbReference type="ChEBI" id="CHEBI:456216"/>
    </reaction>
</comment>
<dbReference type="SUPFAM" id="SSF52540">
    <property type="entry name" value="P-loop containing nucleoside triphosphate hydrolases"/>
    <property type="match status" value="1"/>
</dbReference>
<dbReference type="NCBIfam" id="TIGR02836">
    <property type="entry name" value="spore_IV_A"/>
    <property type="match status" value="1"/>
</dbReference>
<sequence length="491" mass="54818">MFHSDIYMDIAQRTGGDIYIGVVGPVRTGKSTFIKRFMELMVLPEIQNDAFAQRARDELPQSAAGRTIMTTEPKFVPEQAVSIDLDNGVTFRTRLIDCVGYMVVGAMGHEEDEKPRMVKSPWFEEEVPFDVAAETGTRKVICEHSTIGLVITTDGTISDIPRAEYEQAEQRVIAELDAIQKPYVILLNCVAPESPESRDLAAAMSAKYGRPVLPVSCVDLTVEDITEILKQVLFEFPMKEIAFAMPRWVTALEPGHWLQDSVYKAVQQYAEGISIMKDAIQPGNPVQCEYIKGGHLRSLDMGTGCVVMELNLQEDIFYKILSEETGLDVFDEASLMPCIVNLANIRRKYEKIESALEEVNATGYGIVLPSMDELRLAEPEIMRQGGRYGVRLRASAPSIHMMRAEIATEVAPIVGTEKQSEELVTSLLSDFEAEPLKIWQSNIFGKSLHELVNEGLQNKLLNMPPEARQRIQQTLERVINEGCSGLICIIL</sequence>
<dbReference type="Gene3D" id="3.40.50.300">
    <property type="entry name" value="P-loop containing nucleotide triphosphate hydrolases"/>
    <property type="match status" value="1"/>
</dbReference>
<comment type="function">
    <text evidence="1">ATPase. Has a role at an early stage in the morphogenesis of the spore coat.</text>
</comment>
<dbReference type="InterPro" id="IPR046842">
    <property type="entry name" value="SpoIVA_ATPase"/>
</dbReference>
<dbReference type="InterPro" id="IPR027417">
    <property type="entry name" value="P-loop_NTPase"/>
</dbReference>
<organism evidence="5 6">
    <name type="scientific">Ruthenibacterium intestinale</name>
    <dbReference type="NCBI Taxonomy" id="3133163"/>
    <lineage>
        <taxon>Bacteria</taxon>
        <taxon>Bacillati</taxon>
        <taxon>Bacillota</taxon>
        <taxon>Clostridia</taxon>
        <taxon>Eubacteriales</taxon>
        <taxon>Oscillospiraceae</taxon>
        <taxon>Ruthenibacterium</taxon>
    </lineage>
</organism>
<evidence type="ECO:0000259" key="2">
    <source>
        <dbReference type="Pfam" id="PF09547"/>
    </source>
</evidence>
<evidence type="ECO:0000259" key="3">
    <source>
        <dbReference type="Pfam" id="PF20438"/>
    </source>
</evidence>
<keyword evidence="1" id="KW-0547">Nucleotide-binding</keyword>
<feature type="domain" description="Stage IV sporulation protein A ATPase" evidence="2">
    <location>
        <begin position="3"/>
        <end position="237"/>
    </location>
</feature>
<dbReference type="Pfam" id="PF20439">
    <property type="entry name" value="SpoIVA_C"/>
    <property type="match status" value="1"/>
</dbReference>
<dbReference type="Pfam" id="PF09547">
    <property type="entry name" value="SpoIVA_ATPase"/>
    <property type="match status" value="1"/>
</dbReference>
<evidence type="ECO:0000313" key="5">
    <source>
        <dbReference type="EMBL" id="MEQ2519981.1"/>
    </source>
</evidence>
<dbReference type="Proteomes" id="UP001477672">
    <property type="component" value="Unassembled WGS sequence"/>
</dbReference>
<gene>
    <name evidence="5" type="primary">spoIVA</name>
    <name evidence="5" type="ORF">WMO24_06015</name>
</gene>
<dbReference type="EC" id="3.6.1.-" evidence="1"/>
<feature type="domain" description="Stage IV sporulation protein A middle" evidence="3">
    <location>
        <begin position="239"/>
        <end position="415"/>
    </location>
</feature>
<dbReference type="RefSeq" id="WP_349215411.1">
    <property type="nucleotide sequence ID" value="NZ_JBBMFA010000078.1"/>
</dbReference>
<feature type="domain" description="Sporulation stage IV protein A C-terminal" evidence="4">
    <location>
        <begin position="416"/>
        <end position="491"/>
    </location>
</feature>
<comment type="caution">
    <text evidence="5">The sequence shown here is derived from an EMBL/GenBank/DDBJ whole genome shotgun (WGS) entry which is preliminary data.</text>
</comment>
<dbReference type="Pfam" id="PF20438">
    <property type="entry name" value="SpoIVA_middle"/>
    <property type="match status" value="1"/>
</dbReference>
<evidence type="ECO:0000259" key="4">
    <source>
        <dbReference type="Pfam" id="PF20439"/>
    </source>
</evidence>
<accession>A0ABV1GDQ4</accession>
<dbReference type="InterPro" id="IPR046840">
    <property type="entry name" value="SpoIVA_C"/>
</dbReference>
<dbReference type="EMBL" id="JBBMFA010000078">
    <property type="protein sequence ID" value="MEQ2519981.1"/>
    <property type="molecule type" value="Genomic_DNA"/>
</dbReference>
<evidence type="ECO:0000313" key="6">
    <source>
        <dbReference type="Proteomes" id="UP001477672"/>
    </source>
</evidence>
<comment type="subcellular location">
    <subcellularLocation>
        <location evidence="1">Cytoplasm</location>
    </subcellularLocation>
</comment>
<name>A0ABV1GDQ4_9FIRM</name>
<keyword evidence="1" id="KW-0067">ATP-binding</keyword>
<keyword evidence="1" id="KW-0378">Hydrolase</keyword>
<dbReference type="PIRSF" id="PIRSF007466">
    <property type="entry name" value="SpoIVA"/>
    <property type="match status" value="1"/>
</dbReference>
<keyword evidence="1" id="KW-0749">Sporulation</keyword>
<reference evidence="5 6" key="1">
    <citation type="submission" date="2024-03" db="EMBL/GenBank/DDBJ databases">
        <title>Human intestinal bacterial collection.</title>
        <authorList>
            <person name="Pauvert C."/>
            <person name="Hitch T.C.A."/>
            <person name="Clavel T."/>
        </authorList>
    </citation>
    <scope>NUCLEOTIDE SEQUENCE [LARGE SCALE GENOMIC DNA]</scope>
    <source>
        <strain evidence="5 6">CLA-JM-H11</strain>
    </source>
</reference>